<keyword evidence="5" id="KW-0378">Hydrolase</keyword>
<dbReference type="GO" id="GO:0005730">
    <property type="term" value="C:nucleolus"/>
    <property type="evidence" value="ECO:0007669"/>
    <property type="project" value="TreeGrafter"/>
</dbReference>
<dbReference type="Pfam" id="PF04493">
    <property type="entry name" value="Endonuclease_5"/>
    <property type="match status" value="1"/>
</dbReference>
<keyword evidence="7" id="KW-1185">Reference proteome</keyword>
<sequence>MPDPSNSDDLQEMRQEQNLLRQCISTCNTRLWQTTRQAASDLNSKEPEWAILRFIGGVDLSCHKDDQTKACAALVVLRLPDLEVVYKDFIVDDVTVPYIPGFLGAREYPLISRLLDRIRDKSPELFPQVLLVDGNGILHPRGCGSACYVGVKEKVPCIGVAKTFFHLPGWSDTFEDDLRKTLISHGDSADMVHDGRVVGKALIASKKSTNPVFVSVGHGIDLETAVWVVLLCSKYRVSEPVRQADQLSRQIINNLSKLPLGTLC</sequence>
<dbReference type="InterPro" id="IPR007581">
    <property type="entry name" value="Endonuclease-V"/>
</dbReference>
<dbReference type="EMBL" id="MTYJ01000103">
    <property type="protein sequence ID" value="OQV14536.1"/>
    <property type="molecule type" value="Genomic_DNA"/>
</dbReference>
<evidence type="ECO:0000256" key="2">
    <source>
        <dbReference type="ARBA" id="ARBA00022490"/>
    </source>
</evidence>
<evidence type="ECO:0000256" key="4">
    <source>
        <dbReference type="ARBA" id="ARBA00022759"/>
    </source>
</evidence>
<dbReference type="PANTHER" id="PTHR28511">
    <property type="entry name" value="ENDONUCLEASE V"/>
    <property type="match status" value="1"/>
</dbReference>
<dbReference type="GO" id="GO:0006281">
    <property type="term" value="P:DNA repair"/>
    <property type="evidence" value="ECO:0007669"/>
    <property type="project" value="InterPro"/>
</dbReference>
<dbReference type="AlphaFoldDB" id="A0A1W0WH54"/>
<evidence type="ECO:0000256" key="5">
    <source>
        <dbReference type="ARBA" id="ARBA00022801"/>
    </source>
</evidence>
<dbReference type="Gene3D" id="3.30.2170.10">
    <property type="entry name" value="archaeoglobus fulgidus dsm 4304 superfamily"/>
    <property type="match status" value="1"/>
</dbReference>
<name>A0A1W0WH54_HYPEX</name>
<keyword evidence="2" id="KW-0963">Cytoplasm</keyword>
<accession>A0A1W0WH54</accession>
<comment type="caution">
    <text evidence="6">The sequence shown here is derived from an EMBL/GenBank/DDBJ whole genome shotgun (WGS) entry which is preliminary data.</text>
</comment>
<dbReference type="CDD" id="cd06559">
    <property type="entry name" value="Endonuclease_V"/>
    <property type="match status" value="1"/>
</dbReference>
<evidence type="ECO:0000313" key="7">
    <source>
        <dbReference type="Proteomes" id="UP000192578"/>
    </source>
</evidence>
<keyword evidence="4 6" id="KW-0255">Endonuclease</keyword>
<reference evidence="7" key="1">
    <citation type="submission" date="2017-01" db="EMBL/GenBank/DDBJ databases">
        <title>Comparative genomics of anhydrobiosis in the tardigrade Hypsibius dujardini.</title>
        <authorList>
            <person name="Yoshida Y."/>
            <person name="Koutsovoulos G."/>
            <person name="Laetsch D."/>
            <person name="Stevens L."/>
            <person name="Kumar S."/>
            <person name="Horikawa D."/>
            <person name="Ishino K."/>
            <person name="Komine S."/>
            <person name="Tomita M."/>
            <person name="Blaxter M."/>
            <person name="Arakawa K."/>
        </authorList>
    </citation>
    <scope>NUCLEOTIDE SEQUENCE [LARGE SCALE GENOMIC DNA]</scope>
    <source>
        <strain evidence="7">Z151</strain>
    </source>
</reference>
<organism evidence="6 7">
    <name type="scientific">Hypsibius exemplaris</name>
    <name type="common">Freshwater tardigrade</name>
    <dbReference type="NCBI Taxonomy" id="2072580"/>
    <lineage>
        <taxon>Eukaryota</taxon>
        <taxon>Metazoa</taxon>
        <taxon>Ecdysozoa</taxon>
        <taxon>Tardigrada</taxon>
        <taxon>Eutardigrada</taxon>
        <taxon>Parachela</taxon>
        <taxon>Hypsibioidea</taxon>
        <taxon>Hypsibiidae</taxon>
        <taxon>Hypsibius</taxon>
    </lineage>
</organism>
<proteinExistence type="predicted"/>
<comment type="subcellular location">
    <subcellularLocation>
        <location evidence="1">Cytoplasm</location>
    </subcellularLocation>
</comment>
<evidence type="ECO:0000256" key="3">
    <source>
        <dbReference type="ARBA" id="ARBA00022722"/>
    </source>
</evidence>
<keyword evidence="3" id="KW-0540">Nuclease</keyword>
<dbReference type="GO" id="GO:0003727">
    <property type="term" value="F:single-stranded RNA binding"/>
    <property type="evidence" value="ECO:0007669"/>
    <property type="project" value="TreeGrafter"/>
</dbReference>
<dbReference type="GO" id="GO:0005737">
    <property type="term" value="C:cytoplasm"/>
    <property type="evidence" value="ECO:0007669"/>
    <property type="project" value="UniProtKB-SubCell"/>
</dbReference>
<dbReference type="Proteomes" id="UP000192578">
    <property type="component" value="Unassembled WGS sequence"/>
</dbReference>
<dbReference type="OrthoDB" id="20018at2759"/>
<dbReference type="GO" id="GO:0016891">
    <property type="term" value="F:RNA endonuclease activity producing 5'-phosphomonoesters, hydrolytic mechanism"/>
    <property type="evidence" value="ECO:0007669"/>
    <property type="project" value="TreeGrafter"/>
</dbReference>
<protein>
    <submittedName>
        <fullName evidence="6">Endonuclease V</fullName>
    </submittedName>
</protein>
<gene>
    <name evidence="6" type="ORF">BV898_11257</name>
</gene>
<evidence type="ECO:0000256" key="1">
    <source>
        <dbReference type="ARBA" id="ARBA00004496"/>
    </source>
</evidence>
<evidence type="ECO:0000313" key="6">
    <source>
        <dbReference type="EMBL" id="OQV14536.1"/>
    </source>
</evidence>
<dbReference type="PANTHER" id="PTHR28511:SF1">
    <property type="entry name" value="ENDONUCLEASE V"/>
    <property type="match status" value="1"/>
</dbReference>